<keyword evidence="1" id="KW-0812">Transmembrane</keyword>
<sequence length="74" mass="8147">MLKIMKKAKIKISNAGAALYSKGKYLVNGEKGEVNWLVVTLVGIILVVVVFVLFKDTLIPLLFGKITSKVNEIQ</sequence>
<dbReference type="EMBL" id="WHOB01000058">
    <property type="protein sequence ID" value="NOU80775.1"/>
    <property type="molecule type" value="Genomic_DNA"/>
</dbReference>
<accession>A0ABX1YIC5</accession>
<gene>
    <name evidence="2" type="ORF">GC101_18085</name>
</gene>
<protein>
    <recommendedName>
        <fullName evidence="4">Flagellin Flp1-like domain-containing protein</fullName>
    </recommendedName>
</protein>
<evidence type="ECO:0000313" key="2">
    <source>
        <dbReference type="EMBL" id="NOU80775.1"/>
    </source>
</evidence>
<proteinExistence type="predicted"/>
<dbReference type="Proteomes" id="UP000596857">
    <property type="component" value="Unassembled WGS sequence"/>
</dbReference>
<evidence type="ECO:0000313" key="3">
    <source>
        <dbReference type="Proteomes" id="UP000596857"/>
    </source>
</evidence>
<name>A0ABX1YIC5_9BACL</name>
<keyword evidence="1" id="KW-1133">Transmembrane helix</keyword>
<evidence type="ECO:0000256" key="1">
    <source>
        <dbReference type="SAM" id="Phobius"/>
    </source>
</evidence>
<dbReference type="RefSeq" id="WP_171718372.1">
    <property type="nucleotide sequence ID" value="NZ_WHOB01000058.1"/>
</dbReference>
<comment type="caution">
    <text evidence="2">The sequence shown here is derived from an EMBL/GenBank/DDBJ whole genome shotgun (WGS) entry which is preliminary data.</text>
</comment>
<keyword evidence="3" id="KW-1185">Reference proteome</keyword>
<organism evidence="2 3">
    <name type="scientific">Paenibacillus phytohabitans</name>
    <dbReference type="NCBI Taxonomy" id="2654978"/>
    <lineage>
        <taxon>Bacteria</taxon>
        <taxon>Bacillati</taxon>
        <taxon>Bacillota</taxon>
        <taxon>Bacilli</taxon>
        <taxon>Bacillales</taxon>
        <taxon>Paenibacillaceae</taxon>
        <taxon>Paenibacillus</taxon>
    </lineage>
</organism>
<keyword evidence="1" id="KW-0472">Membrane</keyword>
<reference evidence="2 3" key="1">
    <citation type="submission" date="2019-10" db="EMBL/GenBank/DDBJ databases">
        <title>Description of Paenibacillus terricola sp. nov.</title>
        <authorList>
            <person name="Carlier A."/>
            <person name="Qi S."/>
        </authorList>
    </citation>
    <scope>NUCLEOTIDE SEQUENCE [LARGE SCALE GENOMIC DNA]</scope>
    <source>
        <strain evidence="2 3">LMG 31459</strain>
    </source>
</reference>
<evidence type="ECO:0008006" key="4">
    <source>
        <dbReference type="Google" id="ProtNLM"/>
    </source>
</evidence>
<feature type="transmembrane region" description="Helical" evidence="1">
    <location>
        <begin position="34"/>
        <end position="54"/>
    </location>
</feature>